<sequence>MTCSIEEIESKWLAFLAKNEVIEDSWLYQMYEVRKIWCAAYHAGKCYLGLRSNQRSESINARL</sequence>
<proteinExistence type="predicted"/>
<protein>
    <submittedName>
        <fullName evidence="1">Uncharacterized protein</fullName>
    </submittedName>
</protein>
<comment type="caution">
    <text evidence="1">The sequence shown here is derived from an EMBL/GenBank/DDBJ whole genome shotgun (WGS) entry which is preliminary data.</text>
</comment>
<dbReference type="AlphaFoldDB" id="A0A3L6RPA6"/>
<name>A0A3L6RPA6_PANMI</name>
<organism evidence="1 2">
    <name type="scientific">Panicum miliaceum</name>
    <name type="common">Proso millet</name>
    <name type="synonym">Broomcorn millet</name>
    <dbReference type="NCBI Taxonomy" id="4540"/>
    <lineage>
        <taxon>Eukaryota</taxon>
        <taxon>Viridiplantae</taxon>
        <taxon>Streptophyta</taxon>
        <taxon>Embryophyta</taxon>
        <taxon>Tracheophyta</taxon>
        <taxon>Spermatophyta</taxon>
        <taxon>Magnoliopsida</taxon>
        <taxon>Liliopsida</taxon>
        <taxon>Poales</taxon>
        <taxon>Poaceae</taxon>
        <taxon>PACMAD clade</taxon>
        <taxon>Panicoideae</taxon>
        <taxon>Panicodae</taxon>
        <taxon>Paniceae</taxon>
        <taxon>Panicinae</taxon>
        <taxon>Panicum</taxon>
        <taxon>Panicum sect. Panicum</taxon>
    </lineage>
</organism>
<evidence type="ECO:0000313" key="1">
    <source>
        <dbReference type="EMBL" id="RLN07578.1"/>
    </source>
</evidence>
<evidence type="ECO:0000313" key="2">
    <source>
        <dbReference type="Proteomes" id="UP000275267"/>
    </source>
</evidence>
<dbReference type="Proteomes" id="UP000275267">
    <property type="component" value="Unassembled WGS sequence"/>
</dbReference>
<dbReference type="EMBL" id="PQIB02000007">
    <property type="protein sequence ID" value="RLN07578.1"/>
    <property type="molecule type" value="Genomic_DNA"/>
</dbReference>
<reference evidence="2" key="1">
    <citation type="journal article" date="2019" name="Nat. Commun.">
        <title>The genome of broomcorn millet.</title>
        <authorList>
            <person name="Zou C."/>
            <person name="Miki D."/>
            <person name="Li D."/>
            <person name="Tang Q."/>
            <person name="Xiao L."/>
            <person name="Rajput S."/>
            <person name="Deng P."/>
            <person name="Jia W."/>
            <person name="Huang R."/>
            <person name="Zhang M."/>
            <person name="Sun Y."/>
            <person name="Hu J."/>
            <person name="Fu X."/>
            <person name="Schnable P.S."/>
            <person name="Li F."/>
            <person name="Zhang H."/>
            <person name="Feng B."/>
            <person name="Zhu X."/>
            <person name="Liu R."/>
            <person name="Schnable J.C."/>
            <person name="Zhu J.-K."/>
            <person name="Zhang H."/>
        </authorList>
    </citation>
    <scope>NUCLEOTIDE SEQUENCE [LARGE SCALE GENOMIC DNA]</scope>
</reference>
<dbReference type="OrthoDB" id="685380at2759"/>
<gene>
    <name evidence="1" type="ORF">C2845_PM11G03590</name>
</gene>
<keyword evidence="2" id="KW-1185">Reference proteome</keyword>
<accession>A0A3L6RPA6</accession>